<dbReference type="Gene3D" id="2.60.40.10">
    <property type="entry name" value="Immunoglobulins"/>
    <property type="match status" value="4"/>
</dbReference>
<sequence length="863" mass="96566">MNEKRYILFTSCLSLLCATTKGQQYNLTGSSEYAVLGRTFTWTCEMFIPPDQSINAVTFYRNNTRCASVGHQNGRCVIENANPRYTSGCLSEFSYTLTIPAENMTESEQGSVWRCIYIGDGNFRTPDVTLTIASHQYNLTGSSEYAVLGEAFTWTCEMFIPPGQTISAVRFYRNNDLCAVVGHKDDAYLAYISITRYTYGYSSRFSYTLTIPAENMTEFEKGSLWRCEYFGVSRFKSLDVTLHIAVDVHNVSLVPSDNPLTLREGTQTEVQCVVNSNAVPAPTITWYLGSTEITSTTSNNTTSIIITGKREVNRRTLQCSVTNNQKPPKTVVTTLNVEYPPSVINLTQKEIIETQNLFVICGANPGNPNLTIFIWTKVNSGFRHYGSTLQLTNIQRTSSGTYRCTAENTYSNGAKATNSQTMVVNVLYKPVIQEKTSTIVNETERVELIREVDSNPLSDISWYDGAELLKTQTSVKIANLTIENALCTDTKNFTLSVSNTVQRNVTSLVELIVNCKPKAHDDEITVAITSYTRRISMSTTVIAYPEPRYNLEYKNGTANNMMTVNLYKNAINNFTIYCEQQLVEEMDSVTYTLKLSNVLGASTVFISIRKQVKPRRPIITDAVCEETSASVEWKSSFDGGAVQSFFVAAFGDAYKSSRSDIIKDKGENQTHQAVVPFLQPSVLYTFYVFAKNSIGVTLSEELNCTTLKETQKTSNTSKETMEIAGSVVGVLVVVTLVIVLSCLTHRHFTLICNIGFHRRNKQVKTADLIEEKSHYTVMSEQGENGRNPYDVLTPNDSSNQYEAIQMKERHKTDANTYEYLNKPENIPTSDNSIQDSNKPGVLKKSDDAPFSNTEEYINTSFEN</sequence>
<dbReference type="KEGG" id="cvn:111137474"/>
<dbReference type="GO" id="GO:0050839">
    <property type="term" value="F:cell adhesion molecule binding"/>
    <property type="evidence" value="ECO:0007669"/>
    <property type="project" value="TreeGrafter"/>
</dbReference>
<keyword evidence="11" id="KW-1185">Reference proteome</keyword>
<keyword evidence="7" id="KW-1133">Transmembrane helix</keyword>
<dbReference type="SUPFAM" id="SSF48726">
    <property type="entry name" value="Immunoglobulin"/>
    <property type="match status" value="3"/>
</dbReference>
<evidence type="ECO:0000256" key="8">
    <source>
        <dbReference type="SAM" id="SignalP"/>
    </source>
</evidence>
<keyword evidence="7" id="KW-0812">Transmembrane</keyword>
<dbReference type="PROSITE" id="PS50853">
    <property type="entry name" value="FN3"/>
    <property type="match status" value="1"/>
</dbReference>
<evidence type="ECO:0000313" key="12">
    <source>
        <dbReference type="RefSeq" id="XP_022344645.1"/>
    </source>
</evidence>
<dbReference type="InterPro" id="IPR003599">
    <property type="entry name" value="Ig_sub"/>
</dbReference>
<dbReference type="InterPro" id="IPR007110">
    <property type="entry name" value="Ig-like_dom"/>
</dbReference>
<name>A0A8B8EXA2_CRAVI</name>
<keyword evidence="8" id="KW-0732">Signal</keyword>
<dbReference type="SMART" id="SM00409">
    <property type="entry name" value="IG"/>
    <property type="match status" value="4"/>
</dbReference>
<dbReference type="InterPro" id="IPR003598">
    <property type="entry name" value="Ig_sub2"/>
</dbReference>
<dbReference type="InterPro" id="IPR051275">
    <property type="entry name" value="Cell_adhesion_signaling"/>
</dbReference>
<dbReference type="InterPro" id="IPR013783">
    <property type="entry name" value="Ig-like_fold"/>
</dbReference>
<feature type="domain" description="Ig-like" evidence="9">
    <location>
        <begin position="255"/>
        <end position="423"/>
    </location>
</feature>
<evidence type="ECO:0000256" key="3">
    <source>
        <dbReference type="ARBA" id="ARBA00023157"/>
    </source>
</evidence>
<keyword evidence="3" id="KW-1015">Disulfide bond</keyword>
<dbReference type="Proteomes" id="UP000694844">
    <property type="component" value="Chromosome 5"/>
</dbReference>
<dbReference type="OrthoDB" id="9442762at2759"/>
<dbReference type="SMART" id="SM00408">
    <property type="entry name" value="IGc2"/>
    <property type="match status" value="2"/>
</dbReference>
<feature type="region of interest" description="Disordered" evidence="6">
    <location>
        <begin position="821"/>
        <end position="863"/>
    </location>
</feature>
<evidence type="ECO:0000259" key="9">
    <source>
        <dbReference type="PROSITE" id="PS50835"/>
    </source>
</evidence>
<feature type="chain" id="PRO_5034237603" evidence="8">
    <location>
        <begin position="23"/>
        <end position="863"/>
    </location>
</feature>
<evidence type="ECO:0000313" key="11">
    <source>
        <dbReference type="Proteomes" id="UP000694844"/>
    </source>
</evidence>
<evidence type="ECO:0000256" key="6">
    <source>
        <dbReference type="SAM" id="MobiDB-lite"/>
    </source>
</evidence>
<dbReference type="GeneID" id="111137474"/>
<dbReference type="InterPro" id="IPR036179">
    <property type="entry name" value="Ig-like_dom_sf"/>
</dbReference>
<gene>
    <name evidence="12" type="primary">LOC111137474</name>
</gene>
<evidence type="ECO:0000256" key="5">
    <source>
        <dbReference type="ARBA" id="ARBA00023319"/>
    </source>
</evidence>
<proteinExistence type="predicted"/>
<dbReference type="SUPFAM" id="SSF49265">
    <property type="entry name" value="Fibronectin type III"/>
    <property type="match status" value="1"/>
</dbReference>
<evidence type="ECO:0000259" key="10">
    <source>
        <dbReference type="PROSITE" id="PS50853"/>
    </source>
</evidence>
<evidence type="ECO:0000256" key="7">
    <source>
        <dbReference type="SAM" id="Phobius"/>
    </source>
</evidence>
<dbReference type="GO" id="GO:0098609">
    <property type="term" value="P:cell-cell adhesion"/>
    <property type="evidence" value="ECO:0007669"/>
    <property type="project" value="TreeGrafter"/>
</dbReference>
<dbReference type="AlphaFoldDB" id="A0A8B8EXA2"/>
<dbReference type="GO" id="GO:0005886">
    <property type="term" value="C:plasma membrane"/>
    <property type="evidence" value="ECO:0007669"/>
    <property type="project" value="TreeGrafter"/>
</dbReference>
<dbReference type="InterPro" id="IPR003961">
    <property type="entry name" value="FN3_dom"/>
</dbReference>
<organism evidence="11 12">
    <name type="scientific">Crassostrea virginica</name>
    <name type="common">Eastern oyster</name>
    <dbReference type="NCBI Taxonomy" id="6565"/>
    <lineage>
        <taxon>Eukaryota</taxon>
        <taxon>Metazoa</taxon>
        <taxon>Spiralia</taxon>
        <taxon>Lophotrochozoa</taxon>
        <taxon>Mollusca</taxon>
        <taxon>Bivalvia</taxon>
        <taxon>Autobranchia</taxon>
        <taxon>Pteriomorphia</taxon>
        <taxon>Ostreida</taxon>
        <taxon>Ostreoidea</taxon>
        <taxon>Ostreidae</taxon>
        <taxon>Crassostrea</taxon>
    </lineage>
</organism>
<evidence type="ECO:0000256" key="1">
    <source>
        <dbReference type="ARBA" id="ARBA00004479"/>
    </source>
</evidence>
<comment type="subcellular location">
    <subcellularLocation>
        <location evidence="1">Membrane</location>
        <topology evidence="1">Single-pass type I membrane protein</topology>
    </subcellularLocation>
</comment>
<evidence type="ECO:0000256" key="4">
    <source>
        <dbReference type="ARBA" id="ARBA00023180"/>
    </source>
</evidence>
<dbReference type="RefSeq" id="XP_022344645.1">
    <property type="nucleotide sequence ID" value="XM_022488937.1"/>
</dbReference>
<accession>A0A8B8EXA2</accession>
<feature type="transmembrane region" description="Helical" evidence="7">
    <location>
        <begin position="723"/>
        <end position="743"/>
    </location>
</feature>
<dbReference type="PANTHER" id="PTHR11640">
    <property type="entry name" value="NEPHRIN"/>
    <property type="match status" value="1"/>
</dbReference>
<keyword evidence="4" id="KW-0325">Glycoprotein</keyword>
<dbReference type="GO" id="GO:0005911">
    <property type="term" value="C:cell-cell junction"/>
    <property type="evidence" value="ECO:0007669"/>
    <property type="project" value="TreeGrafter"/>
</dbReference>
<feature type="signal peptide" evidence="8">
    <location>
        <begin position="1"/>
        <end position="22"/>
    </location>
</feature>
<dbReference type="PROSITE" id="PS50835">
    <property type="entry name" value="IG_LIKE"/>
    <property type="match status" value="1"/>
</dbReference>
<evidence type="ECO:0000256" key="2">
    <source>
        <dbReference type="ARBA" id="ARBA00023136"/>
    </source>
</evidence>
<dbReference type="PANTHER" id="PTHR11640:SF31">
    <property type="entry name" value="IRREGULAR CHIASM C-ROUGHEST PROTEIN-RELATED"/>
    <property type="match status" value="1"/>
</dbReference>
<protein>
    <submittedName>
        <fullName evidence="12">Uncharacterized protein LOC111137474 isoform X1</fullName>
    </submittedName>
</protein>
<dbReference type="Pfam" id="PF13927">
    <property type="entry name" value="Ig_3"/>
    <property type="match status" value="1"/>
</dbReference>
<dbReference type="InterPro" id="IPR036116">
    <property type="entry name" value="FN3_sf"/>
</dbReference>
<reference evidence="12" key="1">
    <citation type="submission" date="2025-08" db="UniProtKB">
        <authorList>
            <consortium name="RefSeq"/>
        </authorList>
    </citation>
    <scope>IDENTIFICATION</scope>
    <source>
        <tissue evidence="12">Whole sample</tissue>
    </source>
</reference>
<feature type="compositionally biased region" description="Polar residues" evidence="6">
    <location>
        <begin position="850"/>
        <end position="863"/>
    </location>
</feature>
<keyword evidence="2 7" id="KW-0472">Membrane</keyword>
<keyword evidence="5" id="KW-0393">Immunoglobulin domain</keyword>
<feature type="compositionally biased region" description="Polar residues" evidence="6">
    <location>
        <begin position="826"/>
        <end position="837"/>
    </location>
</feature>
<dbReference type="CDD" id="cd00063">
    <property type="entry name" value="FN3"/>
    <property type="match status" value="1"/>
</dbReference>
<feature type="domain" description="Fibronectin type-III" evidence="10">
    <location>
        <begin position="613"/>
        <end position="713"/>
    </location>
</feature>